<name>A0A1A0HHS4_9ASCO</name>
<feature type="non-terminal residue" evidence="8">
    <location>
        <position position="384"/>
    </location>
</feature>
<dbReference type="GO" id="GO:0000981">
    <property type="term" value="F:DNA-binding transcription factor activity, RNA polymerase II-specific"/>
    <property type="evidence" value="ECO:0007669"/>
    <property type="project" value="TreeGrafter"/>
</dbReference>
<dbReference type="FunFam" id="3.30.160.60:FF:000446">
    <property type="entry name" value="Zinc finger protein"/>
    <property type="match status" value="1"/>
</dbReference>
<dbReference type="GO" id="GO:0042791">
    <property type="term" value="P:5S class rRNA transcription by RNA polymerase III"/>
    <property type="evidence" value="ECO:0007669"/>
    <property type="project" value="EnsemblFungi"/>
</dbReference>
<dbReference type="GO" id="GO:0001002">
    <property type="term" value="F:RNA polymerase III type 1 promoter sequence-specific DNA binding"/>
    <property type="evidence" value="ECO:0007669"/>
    <property type="project" value="EnsemblFungi"/>
</dbReference>
<feature type="compositionally biased region" description="Acidic residues" evidence="6">
    <location>
        <begin position="356"/>
        <end position="367"/>
    </location>
</feature>
<keyword evidence="4" id="KW-0862">Zinc</keyword>
<evidence type="ECO:0000313" key="9">
    <source>
        <dbReference type="Proteomes" id="UP000092555"/>
    </source>
</evidence>
<evidence type="ECO:0000313" key="8">
    <source>
        <dbReference type="EMBL" id="OBA23432.1"/>
    </source>
</evidence>
<dbReference type="AlphaFoldDB" id="A0A1A0HHS4"/>
<dbReference type="PANTHER" id="PTHR19818">
    <property type="entry name" value="ZINC FINGER PROTEIN ZIC AND GLI"/>
    <property type="match status" value="1"/>
</dbReference>
<dbReference type="SUPFAM" id="SSF57667">
    <property type="entry name" value="beta-beta-alpha zinc fingers"/>
    <property type="match status" value="4"/>
</dbReference>
<evidence type="ECO:0000256" key="3">
    <source>
        <dbReference type="ARBA" id="ARBA00022771"/>
    </source>
</evidence>
<feature type="non-terminal residue" evidence="8">
    <location>
        <position position="1"/>
    </location>
</feature>
<evidence type="ECO:0000256" key="4">
    <source>
        <dbReference type="ARBA" id="ARBA00022833"/>
    </source>
</evidence>
<evidence type="ECO:0000256" key="5">
    <source>
        <dbReference type="PROSITE-ProRule" id="PRU00042"/>
    </source>
</evidence>
<dbReference type="GO" id="GO:0001010">
    <property type="term" value="F:RNA polymerase II sequence-specific DNA-binding transcription factor recruiting activity"/>
    <property type="evidence" value="ECO:0007669"/>
    <property type="project" value="EnsemblFungi"/>
</dbReference>
<dbReference type="InterPro" id="IPR050329">
    <property type="entry name" value="GLI_C2H2-zinc-finger"/>
</dbReference>
<evidence type="ECO:0000256" key="6">
    <source>
        <dbReference type="SAM" id="MobiDB-lite"/>
    </source>
</evidence>
<keyword evidence="1" id="KW-0479">Metal-binding</keyword>
<dbReference type="GeneID" id="30028087"/>
<dbReference type="PROSITE" id="PS00028">
    <property type="entry name" value="ZINC_FINGER_C2H2_1"/>
    <property type="match status" value="6"/>
</dbReference>
<evidence type="ECO:0000259" key="7">
    <source>
        <dbReference type="PROSITE" id="PS50157"/>
    </source>
</evidence>
<gene>
    <name evidence="8" type="ORF">METBIDRAFT_21870</name>
</gene>
<dbReference type="GO" id="GO:0045944">
    <property type="term" value="P:positive regulation of transcription by RNA polymerase II"/>
    <property type="evidence" value="ECO:0007669"/>
    <property type="project" value="UniProtKB-ARBA"/>
</dbReference>
<feature type="region of interest" description="Disordered" evidence="6">
    <location>
        <begin position="351"/>
        <end position="384"/>
    </location>
</feature>
<proteinExistence type="predicted"/>
<evidence type="ECO:0000256" key="2">
    <source>
        <dbReference type="ARBA" id="ARBA00022737"/>
    </source>
</evidence>
<evidence type="ECO:0000256" key="1">
    <source>
        <dbReference type="ARBA" id="ARBA00022723"/>
    </source>
</evidence>
<dbReference type="PROSITE" id="PS50157">
    <property type="entry name" value="ZINC_FINGER_C2H2_2"/>
    <property type="match status" value="7"/>
</dbReference>
<comment type="caution">
    <text evidence="8">The sequence shown here is derived from an EMBL/GenBank/DDBJ whole genome shotgun (WGS) entry which is preliminary data.</text>
</comment>
<protein>
    <recommendedName>
        <fullName evidence="7">C2H2-type domain-containing protein</fullName>
    </recommendedName>
</protein>
<dbReference type="SMR" id="A0A1A0HHS4"/>
<dbReference type="OrthoDB" id="4748970at2759"/>
<feature type="domain" description="C2H2-type" evidence="7">
    <location>
        <begin position="3"/>
        <end position="32"/>
    </location>
</feature>
<feature type="domain" description="C2H2-type" evidence="7">
    <location>
        <begin position="65"/>
        <end position="92"/>
    </location>
</feature>
<feature type="domain" description="C2H2-type" evidence="7">
    <location>
        <begin position="33"/>
        <end position="64"/>
    </location>
</feature>
<dbReference type="SMART" id="SM00355">
    <property type="entry name" value="ZnF_C2H2"/>
    <property type="match status" value="9"/>
</dbReference>
<feature type="domain" description="C2H2-type" evidence="7">
    <location>
        <begin position="91"/>
        <end position="116"/>
    </location>
</feature>
<dbReference type="RefSeq" id="XP_018713913.1">
    <property type="nucleotide sequence ID" value="XM_018855111.1"/>
</dbReference>
<feature type="compositionally biased region" description="Basic and acidic residues" evidence="6">
    <location>
        <begin position="368"/>
        <end position="384"/>
    </location>
</feature>
<dbReference type="GO" id="GO:0008270">
    <property type="term" value="F:zinc ion binding"/>
    <property type="evidence" value="ECO:0007669"/>
    <property type="project" value="UniProtKB-KW"/>
</dbReference>
<keyword evidence="3 5" id="KW-0863">Zinc-finger</keyword>
<keyword evidence="2" id="KW-0677">Repeat</keyword>
<sequence>KKYVCPEDGCDKAYNRPALLRQHQRTHSNDRPFFCPKENCDKSFFRKAHLENHLLSHLLDSEKPYHCFVCGKGMTSLQKLKRHEAVHVKSFKCTFEGCDKAFFAWQSLRHHVEMDHEKALTCEHCNKCLPNKPSLQRHKLKHHGEASLFSCEHPGCFQSFKDDNALKNHIENCHPKLTCSECKKVCIGGEALAAHMRTHTTNRDNSPLLRCEACDSPAQFSNREDLIRHYEDFHSSAVLSHAIKIEDGTDLLTLKKIRSAQSMQTMLRDAEVKSETKHTVTQEFIPSPEKSSIISLMMNLNQKVYTCPRKNCQRNFVRFHAFQKHIKRHNAEVQKAEEFLRRLEEEEISKKLKAAEEEDRIEDESLDDDHFSDAFDSDGKEGVD</sequence>
<dbReference type="EMBL" id="LXTC01000001">
    <property type="protein sequence ID" value="OBA23432.1"/>
    <property type="molecule type" value="Genomic_DNA"/>
</dbReference>
<dbReference type="InterPro" id="IPR036236">
    <property type="entry name" value="Znf_C2H2_sf"/>
</dbReference>
<dbReference type="STRING" id="869754.A0A1A0HHS4"/>
<keyword evidence="9" id="KW-1185">Reference proteome</keyword>
<feature type="domain" description="C2H2-type" evidence="7">
    <location>
        <begin position="305"/>
        <end position="334"/>
    </location>
</feature>
<dbReference type="PANTHER" id="PTHR19818:SF139">
    <property type="entry name" value="PAIR-RULE PROTEIN ODD-PAIRED"/>
    <property type="match status" value="1"/>
</dbReference>
<dbReference type="Pfam" id="PF00096">
    <property type="entry name" value="zf-C2H2"/>
    <property type="match status" value="3"/>
</dbReference>
<dbReference type="GO" id="GO:0005634">
    <property type="term" value="C:nucleus"/>
    <property type="evidence" value="ECO:0007669"/>
    <property type="project" value="UniProtKB-ARBA"/>
</dbReference>
<dbReference type="Gene3D" id="3.30.160.60">
    <property type="entry name" value="Classic Zinc Finger"/>
    <property type="match status" value="6"/>
</dbReference>
<dbReference type="GO" id="GO:0000978">
    <property type="term" value="F:RNA polymerase II cis-regulatory region sequence-specific DNA binding"/>
    <property type="evidence" value="ECO:0007669"/>
    <property type="project" value="TreeGrafter"/>
</dbReference>
<accession>A0A1A0HHS4</accession>
<feature type="domain" description="C2H2-type" evidence="7">
    <location>
        <begin position="120"/>
        <end position="147"/>
    </location>
</feature>
<dbReference type="Proteomes" id="UP000092555">
    <property type="component" value="Unassembled WGS sequence"/>
</dbReference>
<reference evidence="8 9" key="1">
    <citation type="submission" date="2016-05" db="EMBL/GenBank/DDBJ databases">
        <title>Comparative genomics of biotechnologically important yeasts.</title>
        <authorList>
            <consortium name="DOE Joint Genome Institute"/>
            <person name="Riley R."/>
            <person name="Haridas S."/>
            <person name="Wolfe K.H."/>
            <person name="Lopes M.R."/>
            <person name="Hittinger C.T."/>
            <person name="Goker M."/>
            <person name="Salamov A."/>
            <person name="Wisecaver J."/>
            <person name="Long T.M."/>
            <person name="Aerts A.L."/>
            <person name="Barry K."/>
            <person name="Choi C."/>
            <person name="Clum A."/>
            <person name="Coughlan A.Y."/>
            <person name="Deshpande S."/>
            <person name="Douglass A.P."/>
            <person name="Hanson S.J."/>
            <person name="Klenk H.-P."/>
            <person name="LaButti K."/>
            <person name="Lapidus A."/>
            <person name="Lindquist E."/>
            <person name="Lipzen A."/>
            <person name="Meier-kolthoff J.P."/>
            <person name="Ohm R.A."/>
            <person name="Otillar R.P."/>
            <person name="Pangilinan J."/>
            <person name="Peng Y."/>
            <person name="Rokas A."/>
            <person name="Rosa C.A."/>
            <person name="Scheuner C."/>
            <person name="Sibirny A.A."/>
            <person name="Slot J.C."/>
            <person name="Stielow J.B."/>
            <person name="Sun H."/>
            <person name="Kurtzman C.P."/>
            <person name="Blackwell M."/>
            <person name="Grigoriev I.V."/>
            <person name="Jeffries T.W."/>
        </authorList>
    </citation>
    <scope>NUCLEOTIDE SEQUENCE [LARGE SCALE GENOMIC DNA]</scope>
    <source>
        <strain evidence="8 9">NRRL YB-4993</strain>
    </source>
</reference>
<organism evidence="8 9">
    <name type="scientific">Metschnikowia bicuspidata var. bicuspidata NRRL YB-4993</name>
    <dbReference type="NCBI Taxonomy" id="869754"/>
    <lineage>
        <taxon>Eukaryota</taxon>
        <taxon>Fungi</taxon>
        <taxon>Dikarya</taxon>
        <taxon>Ascomycota</taxon>
        <taxon>Saccharomycotina</taxon>
        <taxon>Pichiomycetes</taxon>
        <taxon>Metschnikowiaceae</taxon>
        <taxon>Metschnikowia</taxon>
    </lineage>
</organism>
<dbReference type="InterPro" id="IPR013087">
    <property type="entry name" value="Znf_C2H2_type"/>
</dbReference>
<feature type="domain" description="C2H2-type" evidence="7">
    <location>
        <begin position="177"/>
        <end position="204"/>
    </location>
</feature>